<dbReference type="InterPro" id="IPR048198">
    <property type="entry name" value="YtrI"/>
</dbReference>
<dbReference type="EMBL" id="CP021920">
    <property type="protein sequence ID" value="ASB87935.1"/>
    <property type="molecule type" value="Genomic_DNA"/>
</dbReference>
<evidence type="ECO:0000256" key="1">
    <source>
        <dbReference type="SAM" id="Coils"/>
    </source>
</evidence>
<gene>
    <name evidence="4" type="ORF">S101395_01425</name>
</gene>
<dbReference type="InterPro" id="IPR058620">
    <property type="entry name" value="YtrI_C"/>
</dbReference>
<feature type="domain" description="Sporulation membrane protein YtrI C-terminal" evidence="3">
    <location>
        <begin position="80"/>
        <end position="163"/>
    </location>
</feature>
<proteinExistence type="predicted"/>
<evidence type="ECO:0000259" key="3">
    <source>
        <dbReference type="Pfam" id="PF26347"/>
    </source>
</evidence>
<keyword evidence="2" id="KW-1133">Transmembrane helix</keyword>
<protein>
    <submittedName>
        <fullName evidence="4">Sporulation membrane protein YtrI</fullName>
    </submittedName>
</protein>
<organism evidence="4 5">
    <name type="scientific">Bacillus sonorensis</name>
    <dbReference type="NCBI Taxonomy" id="119858"/>
    <lineage>
        <taxon>Bacteria</taxon>
        <taxon>Bacillati</taxon>
        <taxon>Bacillota</taxon>
        <taxon>Bacilli</taxon>
        <taxon>Bacillales</taxon>
        <taxon>Bacillaceae</taxon>
        <taxon>Bacillus</taxon>
    </lineage>
</organism>
<keyword evidence="2" id="KW-0472">Membrane</keyword>
<keyword evidence="5" id="KW-1185">Reference proteome</keyword>
<feature type="transmembrane region" description="Helical" evidence="2">
    <location>
        <begin position="15"/>
        <end position="37"/>
    </location>
</feature>
<reference evidence="4 5" key="1">
    <citation type="submission" date="2017-06" db="EMBL/GenBank/DDBJ databases">
        <title>Genome sequence of Bacillus sonorensis strain SRCM101395.</title>
        <authorList>
            <person name="Cho S.H."/>
        </authorList>
    </citation>
    <scope>NUCLEOTIDE SEQUENCE [LARGE SCALE GENOMIC DNA]</scope>
    <source>
        <strain evidence="4 5">SRCM101395</strain>
    </source>
</reference>
<keyword evidence="1" id="KW-0175">Coiled coil</keyword>
<name>A0ABN5AGI6_9BACI</name>
<dbReference type="Proteomes" id="UP000196877">
    <property type="component" value="Chromosome"/>
</dbReference>
<accession>A0ABN5AGI6</accession>
<dbReference type="Pfam" id="PF26347">
    <property type="entry name" value="YtrI_sporulation"/>
    <property type="match status" value="1"/>
</dbReference>
<evidence type="ECO:0000313" key="5">
    <source>
        <dbReference type="Proteomes" id="UP000196877"/>
    </source>
</evidence>
<sequence length="167" mass="19911">MRIPPYYKKPGWQRFFAGMMCGAIVSWLVFLFTYGTFQEEQVVMIRDQKERIKDLNDQITIYREDLHKLNEDNKRKLLIQSVDVKLVNGKQYKLSQPDQMNFEEHIKDNISDVITKDIESVYRTKELLKRTIENKVYTINDKTYKAKVAELTIYTRLSVEIKISFSE</sequence>
<dbReference type="GeneID" id="92854615"/>
<dbReference type="RefSeq" id="WP_006637984.1">
    <property type="nucleotide sequence ID" value="NZ_BORD01000003.1"/>
</dbReference>
<evidence type="ECO:0000313" key="4">
    <source>
        <dbReference type="EMBL" id="ASB87935.1"/>
    </source>
</evidence>
<dbReference type="NCBIfam" id="NF041479">
    <property type="entry name" value="spor_membprot_YtrI"/>
    <property type="match status" value="1"/>
</dbReference>
<evidence type="ECO:0000256" key="2">
    <source>
        <dbReference type="SAM" id="Phobius"/>
    </source>
</evidence>
<keyword evidence="2" id="KW-0812">Transmembrane</keyword>
<feature type="coiled-coil region" evidence="1">
    <location>
        <begin position="45"/>
        <end position="72"/>
    </location>
</feature>